<organism evidence="1 2">
    <name type="scientific">Planotetraspora silvatica</name>
    <dbReference type="NCBI Taxonomy" id="234614"/>
    <lineage>
        <taxon>Bacteria</taxon>
        <taxon>Bacillati</taxon>
        <taxon>Actinomycetota</taxon>
        <taxon>Actinomycetes</taxon>
        <taxon>Streptosporangiales</taxon>
        <taxon>Streptosporangiaceae</taxon>
        <taxon>Planotetraspora</taxon>
    </lineage>
</organism>
<sequence>MRLLVAIADASPAFCRPTNVQMPLLDGDSATPASETQVDVFRSTGPAGHEVIDDAVAESRASVAPYRANKYGELSIRSIFDTVTPEEAREAGAADGRNQALAQIFIIDPTYRPTFLVQIDSYLDIQQSRLLIERGKALGLIEREARVSSATLTIRVNELHFLSGAIKSAASAPEIAGIDPVERESEVPSTMEGANQERMDRRFRRYNSEIESNVILLSTANSDWLQCWKYFKEEARIALKQANILVSCYSDGLLQTHQHAEKIAREWRPQEFSLRDEWLQDPTAELQIAIPRGVRDSADQAWDYWMDLLRA</sequence>
<accession>A0A8J3UUY3</accession>
<dbReference type="Proteomes" id="UP000644610">
    <property type="component" value="Unassembled WGS sequence"/>
</dbReference>
<proteinExistence type="predicted"/>
<keyword evidence="2" id="KW-1185">Reference proteome</keyword>
<protein>
    <submittedName>
        <fullName evidence="1">Uncharacterized protein</fullName>
    </submittedName>
</protein>
<evidence type="ECO:0000313" key="2">
    <source>
        <dbReference type="Proteomes" id="UP000644610"/>
    </source>
</evidence>
<evidence type="ECO:0000313" key="1">
    <source>
        <dbReference type="EMBL" id="GII51190.1"/>
    </source>
</evidence>
<gene>
    <name evidence="1" type="ORF">Psi02_76140</name>
</gene>
<dbReference type="RefSeq" id="WP_203980700.1">
    <property type="nucleotide sequence ID" value="NZ_BAAAKY010000004.1"/>
</dbReference>
<name>A0A8J3UUY3_9ACTN</name>
<dbReference type="EMBL" id="BOOQ01000062">
    <property type="protein sequence ID" value="GII51190.1"/>
    <property type="molecule type" value="Genomic_DNA"/>
</dbReference>
<comment type="caution">
    <text evidence="1">The sequence shown here is derived from an EMBL/GenBank/DDBJ whole genome shotgun (WGS) entry which is preliminary data.</text>
</comment>
<dbReference type="AlphaFoldDB" id="A0A8J3UUY3"/>
<reference evidence="1" key="1">
    <citation type="submission" date="2021-01" db="EMBL/GenBank/DDBJ databases">
        <title>Whole genome shotgun sequence of Planotetraspora silvatica NBRC 100141.</title>
        <authorList>
            <person name="Komaki H."/>
            <person name="Tamura T."/>
        </authorList>
    </citation>
    <scope>NUCLEOTIDE SEQUENCE</scope>
    <source>
        <strain evidence="1">NBRC 100141</strain>
    </source>
</reference>